<reference evidence="1" key="1">
    <citation type="submission" date="2018-06" db="EMBL/GenBank/DDBJ databases">
        <authorList>
            <person name="Zhirakovskaya E."/>
        </authorList>
    </citation>
    <scope>NUCLEOTIDE SEQUENCE</scope>
</reference>
<evidence type="ECO:0000313" key="1">
    <source>
        <dbReference type="EMBL" id="VAW41888.1"/>
    </source>
</evidence>
<dbReference type="Gene3D" id="2.60.120.10">
    <property type="entry name" value="Jelly Rolls"/>
    <property type="match status" value="1"/>
</dbReference>
<organism evidence="1">
    <name type="scientific">hydrothermal vent metagenome</name>
    <dbReference type="NCBI Taxonomy" id="652676"/>
    <lineage>
        <taxon>unclassified sequences</taxon>
        <taxon>metagenomes</taxon>
        <taxon>ecological metagenomes</taxon>
    </lineage>
</organism>
<evidence type="ECO:0008006" key="2">
    <source>
        <dbReference type="Google" id="ProtNLM"/>
    </source>
</evidence>
<gene>
    <name evidence="1" type="ORF">MNBD_DELTA03-717</name>
</gene>
<proteinExistence type="predicted"/>
<dbReference type="EMBL" id="UOEX01000404">
    <property type="protein sequence ID" value="VAW41888.1"/>
    <property type="molecule type" value="Genomic_DNA"/>
</dbReference>
<name>A0A3B0VE42_9ZZZZ</name>
<sequence>MIIRKPQTYMGHPNQEYIRIFLRELFSIPDPEKIAQKTVSFLSDHPVPLSDFPPFAPLYSRTILYRAENHYEAMAARWSKDAISVIHGHPMFAFYYLLEGELSVECFEKSGAKAVRTDTRIYKPGQYFSMLGTPDTFDNGIHRVSAKKESLSIHIYSDDAMKGQIFTI</sequence>
<accession>A0A3B0VE42</accession>
<dbReference type="AlphaFoldDB" id="A0A3B0VE42"/>
<dbReference type="SUPFAM" id="SSF51182">
    <property type="entry name" value="RmlC-like cupins"/>
    <property type="match status" value="1"/>
</dbReference>
<dbReference type="InterPro" id="IPR011051">
    <property type="entry name" value="RmlC_Cupin_sf"/>
</dbReference>
<dbReference type="InterPro" id="IPR014710">
    <property type="entry name" value="RmlC-like_jellyroll"/>
</dbReference>
<protein>
    <recommendedName>
        <fullName evidence="2">Cysteine dioxygenase</fullName>
    </recommendedName>
</protein>